<reference evidence="1 2" key="1">
    <citation type="submission" date="2023-08" db="EMBL/GenBank/DDBJ databases">
        <title>Streptococcus ruminantium-associated sheep mastitis outbreak detected in Italy is distinct from bovine isolates.</title>
        <authorList>
            <person name="Rosa M.N."/>
            <person name="Vezina B."/>
            <person name="Tola S."/>
        </authorList>
    </citation>
    <scope>NUCLEOTIDE SEQUENCE [LARGE SCALE GENOMIC DNA]</scope>
    <source>
        <strain evidence="1 2">OM6730</strain>
    </source>
</reference>
<evidence type="ECO:0000313" key="1">
    <source>
        <dbReference type="EMBL" id="MDQ8833167.1"/>
    </source>
</evidence>
<dbReference type="InterPro" id="IPR009097">
    <property type="entry name" value="Cyclic_Pdiesterase"/>
</dbReference>
<evidence type="ECO:0000313" key="2">
    <source>
        <dbReference type="Proteomes" id="UP001228446"/>
    </source>
</evidence>
<dbReference type="Gene3D" id="3.90.1140.10">
    <property type="entry name" value="Cyclic phosphodiesterase"/>
    <property type="match status" value="1"/>
</dbReference>
<protein>
    <submittedName>
        <fullName evidence="1">LigT like phosphoesterase</fullName>
    </submittedName>
</protein>
<comment type="caution">
    <text evidence="1">The sequence shown here is derived from an EMBL/GenBank/DDBJ whole genome shotgun (WGS) entry which is preliminary data.</text>
</comment>
<name>A0ABU1B411_9STRE</name>
<dbReference type="EMBL" id="JAVIBX010000015">
    <property type="protein sequence ID" value="MDQ8833167.1"/>
    <property type="molecule type" value="Genomic_DNA"/>
</dbReference>
<proteinExistence type="predicted"/>
<dbReference type="SUPFAM" id="SSF55144">
    <property type="entry name" value="LigT-like"/>
    <property type="match status" value="1"/>
</dbReference>
<dbReference type="Proteomes" id="UP001228446">
    <property type="component" value="Unassembled WGS sequence"/>
</dbReference>
<sequence>MVVKDKQRLSDVIDKLYATVPDCFSERLKTDTLHMTLHDLFNGNELITLESELSENREELYYVFQVKSIDSVRIRMQTYFIFNMVNTSLVLGLCPESEEDYERLMSLYKQVNQVKQLPYLLTLHITLAYYATAGFSAETVEKLKNLVQELNREKWTLELYYQQFSSMNDYENILRLCDIKQRGVER</sequence>
<gene>
    <name evidence="1" type="ORF">RFF62_05115</name>
</gene>
<accession>A0ABU1B411</accession>
<dbReference type="RefSeq" id="WP_308938422.1">
    <property type="nucleotide sequence ID" value="NZ_JAVIBP010000004.1"/>
</dbReference>
<keyword evidence="2" id="KW-1185">Reference proteome</keyword>
<organism evidence="1 2">
    <name type="scientific">Streptococcus ruminantium</name>
    <dbReference type="NCBI Taxonomy" id="1917441"/>
    <lineage>
        <taxon>Bacteria</taxon>
        <taxon>Bacillati</taxon>
        <taxon>Bacillota</taxon>
        <taxon>Bacilli</taxon>
        <taxon>Lactobacillales</taxon>
        <taxon>Streptococcaceae</taxon>
        <taxon>Streptococcus</taxon>
    </lineage>
</organism>